<evidence type="ECO:0000313" key="2">
    <source>
        <dbReference type="EMBL" id="OQN95767.1"/>
    </source>
</evidence>
<organism evidence="2 3">
    <name type="scientific">Cryoendolithus antarcticus</name>
    <dbReference type="NCBI Taxonomy" id="1507870"/>
    <lineage>
        <taxon>Eukaryota</taxon>
        <taxon>Fungi</taxon>
        <taxon>Dikarya</taxon>
        <taxon>Ascomycota</taxon>
        <taxon>Pezizomycotina</taxon>
        <taxon>Dothideomycetes</taxon>
        <taxon>Dothideomycetidae</taxon>
        <taxon>Cladosporiales</taxon>
        <taxon>Cladosporiaceae</taxon>
        <taxon>Cryoendolithus</taxon>
    </lineage>
</organism>
<evidence type="ECO:0000256" key="1">
    <source>
        <dbReference type="SAM" id="MobiDB-lite"/>
    </source>
</evidence>
<evidence type="ECO:0000313" key="3">
    <source>
        <dbReference type="Proteomes" id="UP000192596"/>
    </source>
</evidence>
<feature type="compositionally biased region" description="Polar residues" evidence="1">
    <location>
        <begin position="16"/>
        <end position="39"/>
    </location>
</feature>
<protein>
    <submittedName>
        <fullName evidence="2">Uncharacterized protein</fullName>
    </submittedName>
</protein>
<feature type="region of interest" description="Disordered" evidence="1">
    <location>
        <begin position="1"/>
        <end position="208"/>
    </location>
</feature>
<reference evidence="3" key="1">
    <citation type="submission" date="2017-03" db="EMBL/GenBank/DDBJ databases">
        <title>Genomes of endolithic fungi from Antarctica.</title>
        <authorList>
            <person name="Coleine C."/>
            <person name="Masonjones S."/>
            <person name="Stajich J.E."/>
        </authorList>
    </citation>
    <scope>NUCLEOTIDE SEQUENCE [LARGE SCALE GENOMIC DNA]</scope>
    <source>
        <strain evidence="3">CCFEE 5527</strain>
    </source>
</reference>
<dbReference type="AlphaFoldDB" id="A0A1V8S9T2"/>
<comment type="caution">
    <text evidence="2">The sequence shown here is derived from an EMBL/GenBank/DDBJ whole genome shotgun (WGS) entry which is preliminary data.</text>
</comment>
<dbReference type="Proteomes" id="UP000192596">
    <property type="component" value="Unassembled WGS sequence"/>
</dbReference>
<sequence length="361" mass="38620">MAPAARPSPHRFLPPNTASTRQKSPTKQTKPATRLQTIAQDVDPDLFPVPPAQVHSPRPMPPPPPRQATARYVAPLEAPASSATQFASAPRFSTRRAPAKEVTASSPPRLPFATPRVRGEDVEEAPPDPDDQLHTRHDGDNDDDEEMLLDAYENSKQDTGLDASEVLPTTETVAQHETTLPFSPAKRRRLSPPAQSPLPSTNTSRFSTPSLAPLAATSTRPAFIPPPTPTAAEDAAIPPLFSPHRRGAKFLPGGLAATVQSWVVETGQQAAASRRATGRYGDVEGALNVRVRAVDGSGGFVRVRGTREGFGGAGEDVRVLLVGSEGKGKVEVGGVVRIVMPWWEVQVEGEVWVVGVEWKVA</sequence>
<proteinExistence type="predicted"/>
<dbReference type="EMBL" id="NAJO01000079">
    <property type="protein sequence ID" value="OQN95767.1"/>
    <property type="molecule type" value="Genomic_DNA"/>
</dbReference>
<dbReference type="STRING" id="1507870.A0A1V8S9T2"/>
<accession>A0A1V8S9T2</accession>
<feature type="compositionally biased region" description="Polar residues" evidence="1">
    <location>
        <begin position="197"/>
        <end position="208"/>
    </location>
</feature>
<feature type="compositionally biased region" description="Acidic residues" evidence="1">
    <location>
        <begin position="121"/>
        <end position="130"/>
    </location>
</feature>
<dbReference type="InParanoid" id="A0A1V8S9T2"/>
<gene>
    <name evidence="2" type="ORF">B0A48_17957</name>
</gene>
<dbReference type="OrthoDB" id="5389296at2759"/>
<name>A0A1V8S9T2_9PEZI</name>
<feature type="compositionally biased region" description="Polar residues" evidence="1">
    <location>
        <begin position="167"/>
        <end position="181"/>
    </location>
</feature>
<keyword evidence="3" id="KW-1185">Reference proteome</keyword>